<dbReference type="SUPFAM" id="SSF88659">
    <property type="entry name" value="Sigma3 and sigma4 domains of RNA polymerase sigma factors"/>
    <property type="match status" value="1"/>
</dbReference>
<feature type="domain" description="RNA polymerase sigma factor 70 region 4 type 2" evidence="8">
    <location>
        <begin position="122"/>
        <end position="172"/>
    </location>
</feature>
<dbReference type="NCBIfam" id="TIGR02937">
    <property type="entry name" value="sigma70-ECF"/>
    <property type="match status" value="1"/>
</dbReference>
<dbReference type="Proteomes" id="UP001579974">
    <property type="component" value="Unassembled WGS sequence"/>
</dbReference>
<dbReference type="InterPro" id="IPR013325">
    <property type="entry name" value="RNA_pol_sigma_r2"/>
</dbReference>
<dbReference type="InterPro" id="IPR013324">
    <property type="entry name" value="RNA_pol_sigma_r3/r4-like"/>
</dbReference>
<keyword evidence="10" id="KW-1185">Reference proteome</keyword>
<dbReference type="EMBL" id="JBDXSU010000029">
    <property type="protein sequence ID" value="MFB5192812.1"/>
    <property type="molecule type" value="Genomic_DNA"/>
</dbReference>
<accession>A0ABV5AMF0</accession>
<dbReference type="InterPro" id="IPR013249">
    <property type="entry name" value="RNA_pol_sigma70_r4_t2"/>
</dbReference>
<dbReference type="CDD" id="cd06171">
    <property type="entry name" value="Sigma70_r4"/>
    <property type="match status" value="1"/>
</dbReference>
<evidence type="ECO:0000313" key="9">
    <source>
        <dbReference type="EMBL" id="MFB5192812.1"/>
    </source>
</evidence>
<dbReference type="Pfam" id="PF04542">
    <property type="entry name" value="Sigma70_r2"/>
    <property type="match status" value="1"/>
</dbReference>
<dbReference type="PROSITE" id="PS01063">
    <property type="entry name" value="SIGMA70_ECF"/>
    <property type="match status" value="1"/>
</dbReference>
<keyword evidence="4 6" id="KW-0238">DNA-binding</keyword>
<protein>
    <recommendedName>
        <fullName evidence="6">RNA polymerase sigma factor</fullName>
    </recommendedName>
</protein>
<dbReference type="RefSeq" id="WP_275473320.1">
    <property type="nucleotide sequence ID" value="NZ_CP162940.1"/>
</dbReference>
<dbReference type="InterPro" id="IPR014284">
    <property type="entry name" value="RNA_pol_sigma-70_dom"/>
</dbReference>
<evidence type="ECO:0000256" key="3">
    <source>
        <dbReference type="ARBA" id="ARBA00023082"/>
    </source>
</evidence>
<dbReference type="Gene3D" id="1.10.1740.10">
    <property type="match status" value="1"/>
</dbReference>
<dbReference type="Gene3D" id="1.10.10.10">
    <property type="entry name" value="Winged helix-like DNA-binding domain superfamily/Winged helix DNA-binding domain"/>
    <property type="match status" value="1"/>
</dbReference>
<keyword evidence="2 6" id="KW-0805">Transcription regulation</keyword>
<dbReference type="NCBIfam" id="NF007216">
    <property type="entry name" value="PRK09638.1"/>
    <property type="match status" value="1"/>
</dbReference>
<reference evidence="9 10" key="1">
    <citation type="journal article" date="2024" name="Int. J. Mol. Sci.">
        <title>Exploration of Alicyclobacillus spp. Genome in Search of Antibiotic Resistance.</title>
        <authorList>
            <person name="Bucka-Kolendo J."/>
            <person name="Kiousi D.E."/>
            <person name="Dekowska A."/>
            <person name="Mikolajczuk-Szczyrba A."/>
            <person name="Karadedos D.M."/>
            <person name="Michael P."/>
            <person name="Galanis A."/>
            <person name="Sokolowska B."/>
        </authorList>
    </citation>
    <scope>NUCLEOTIDE SEQUENCE [LARGE SCALE GENOMIC DNA]</scope>
    <source>
        <strain evidence="9 10">KKP 3000</strain>
    </source>
</reference>
<evidence type="ECO:0000259" key="7">
    <source>
        <dbReference type="Pfam" id="PF04542"/>
    </source>
</evidence>
<evidence type="ECO:0000259" key="8">
    <source>
        <dbReference type="Pfam" id="PF08281"/>
    </source>
</evidence>
<dbReference type="PANTHER" id="PTHR43133:SF60">
    <property type="entry name" value="RNA POLYMERASE SIGMA FACTOR SIGV"/>
    <property type="match status" value="1"/>
</dbReference>
<organism evidence="9 10">
    <name type="scientific">Alicyclobacillus fastidiosus</name>
    <dbReference type="NCBI Taxonomy" id="392011"/>
    <lineage>
        <taxon>Bacteria</taxon>
        <taxon>Bacillati</taxon>
        <taxon>Bacillota</taxon>
        <taxon>Bacilli</taxon>
        <taxon>Bacillales</taxon>
        <taxon>Alicyclobacillaceae</taxon>
        <taxon>Alicyclobacillus</taxon>
    </lineage>
</organism>
<dbReference type="InterPro" id="IPR007627">
    <property type="entry name" value="RNA_pol_sigma70_r2"/>
</dbReference>
<dbReference type="Pfam" id="PF08281">
    <property type="entry name" value="Sigma70_r4_2"/>
    <property type="match status" value="1"/>
</dbReference>
<gene>
    <name evidence="9" type="primary">sigY</name>
    <name evidence="9" type="ORF">KKP3000_002028</name>
</gene>
<evidence type="ECO:0000256" key="4">
    <source>
        <dbReference type="ARBA" id="ARBA00023125"/>
    </source>
</evidence>
<evidence type="ECO:0000256" key="6">
    <source>
        <dbReference type="RuleBase" id="RU000716"/>
    </source>
</evidence>
<comment type="similarity">
    <text evidence="1 6">Belongs to the sigma-70 factor family. ECF subfamily.</text>
</comment>
<feature type="domain" description="RNA polymerase sigma-70 region 2" evidence="7">
    <location>
        <begin position="22"/>
        <end position="89"/>
    </location>
</feature>
<dbReference type="InterPro" id="IPR036388">
    <property type="entry name" value="WH-like_DNA-bd_sf"/>
</dbReference>
<evidence type="ECO:0000313" key="10">
    <source>
        <dbReference type="Proteomes" id="UP001579974"/>
    </source>
</evidence>
<proteinExistence type="inferred from homology"/>
<evidence type="ECO:0000256" key="1">
    <source>
        <dbReference type="ARBA" id="ARBA00010641"/>
    </source>
</evidence>
<keyword evidence="3 6" id="KW-0731">Sigma factor</keyword>
<evidence type="ECO:0000256" key="2">
    <source>
        <dbReference type="ARBA" id="ARBA00023015"/>
    </source>
</evidence>
<dbReference type="PANTHER" id="PTHR43133">
    <property type="entry name" value="RNA POLYMERASE ECF-TYPE SIGMA FACTO"/>
    <property type="match status" value="1"/>
</dbReference>
<dbReference type="SUPFAM" id="SSF88946">
    <property type="entry name" value="Sigma2 domain of RNA polymerase sigma factors"/>
    <property type="match status" value="1"/>
</dbReference>
<dbReference type="InterPro" id="IPR039425">
    <property type="entry name" value="RNA_pol_sigma-70-like"/>
</dbReference>
<keyword evidence="5 6" id="KW-0804">Transcription</keyword>
<evidence type="ECO:0000256" key="5">
    <source>
        <dbReference type="ARBA" id="ARBA00023163"/>
    </source>
</evidence>
<name>A0ABV5AMF0_9BACL</name>
<dbReference type="InterPro" id="IPR000838">
    <property type="entry name" value="RNA_pol_sigma70_ECF_CS"/>
</dbReference>
<sequence length="187" mass="21738">MNETECVLAAKRGDHEALAELLQTNYLFVFKYLLQLALHQPTAEDLTQETMIRAIEKIRLYDETRSKFSSWLLTIATRLYLDHQRRKRREKGALASATHDAKDETRHVRWQVESLNGDWSLLIDALAHLRKDTRAAVILKHYYGYEYREIADILNIPTGTAKSRVHHGLRELRKEWAQGEEGTNSHG</sequence>
<comment type="caution">
    <text evidence="9">The sequence shown here is derived from an EMBL/GenBank/DDBJ whole genome shotgun (WGS) entry which is preliminary data.</text>
</comment>